<dbReference type="InterPro" id="IPR045276">
    <property type="entry name" value="YbiO_bact"/>
</dbReference>
<dbReference type="SUPFAM" id="SSF82861">
    <property type="entry name" value="Mechanosensitive channel protein MscS (YggB), transmembrane region"/>
    <property type="match status" value="1"/>
</dbReference>
<dbReference type="Pfam" id="PF00924">
    <property type="entry name" value="MS_channel_2nd"/>
    <property type="match status" value="1"/>
</dbReference>
<protein>
    <submittedName>
        <fullName evidence="14">Mechanosensitive ion channel</fullName>
    </submittedName>
</protein>
<evidence type="ECO:0000259" key="12">
    <source>
        <dbReference type="Pfam" id="PF21088"/>
    </source>
</evidence>
<evidence type="ECO:0000256" key="6">
    <source>
        <dbReference type="ARBA" id="ARBA00023136"/>
    </source>
</evidence>
<feature type="transmembrane region" description="Helical" evidence="8">
    <location>
        <begin position="207"/>
        <end position="226"/>
    </location>
</feature>
<dbReference type="InterPro" id="IPR011066">
    <property type="entry name" value="MscS_channel_C_sf"/>
</dbReference>
<dbReference type="Gene3D" id="3.30.70.100">
    <property type="match status" value="1"/>
</dbReference>
<name>A0A8J7RJ74_9HYPH</name>
<comment type="subcellular location">
    <subcellularLocation>
        <location evidence="1">Cell membrane</location>
        <topology evidence="1">Multi-pass membrane protein</topology>
    </subcellularLocation>
</comment>
<dbReference type="SUPFAM" id="SSF50182">
    <property type="entry name" value="Sm-like ribonucleoproteins"/>
    <property type="match status" value="1"/>
</dbReference>
<dbReference type="SUPFAM" id="SSF82689">
    <property type="entry name" value="Mechanosensitive channel protein MscS (YggB), C-terminal domain"/>
    <property type="match status" value="1"/>
</dbReference>
<feature type="transmembrane region" description="Helical" evidence="8">
    <location>
        <begin position="353"/>
        <end position="377"/>
    </location>
</feature>
<comment type="caution">
    <text evidence="14">The sequence shown here is derived from an EMBL/GenBank/DDBJ whole genome shotgun (WGS) entry which is preliminary data.</text>
</comment>
<dbReference type="EMBL" id="JAGIYY010000001">
    <property type="protein sequence ID" value="MBP0438261.1"/>
    <property type="molecule type" value="Genomic_DNA"/>
</dbReference>
<dbReference type="Pfam" id="PF25392">
    <property type="entry name" value="MS_channel_TM1"/>
    <property type="match status" value="1"/>
</dbReference>
<organism evidence="14 15">
    <name type="scientific">Tianweitania sediminis</name>
    <dbReference type="NCBI Taxonomy" id="1502156"/>
    <lineage>
        <taxon>Bacteria</taxon>
        <taxon>Pseudomonadati</taxon>
        <taxon>Pseudomonadota</taxon>
        <taxon>Alphaproteobacteria</taxon>
        <taxon>Hyphomicrobiales</taxon>
        <taxon>Phyllobacteriaceae</taxon>
        <taxon>Tianweitania</taxon>
    </lineage>
</organism>
<feature type="compositionally biased region" description="Basic and acidic residues" evidence="7">
    <location>
        <begin position="726"/>
        <end position="737"/>
    </location>
</feature>
<dbReference type="InterPro" id="IPR010920">
    <property type="entry name" value="LSM_dom_sf"/>
</dbReference>
<feature type="transmembrane region" description="Helical" evidence="8">
    <location>
        <begin position="275"/>
        <end position="297"/>
    </location>
</feature>
<evidence type="ECO:0000313" key="14">
    <source>
        <dbReference type="EMBL" id="MBP0438261.1"/>
    </source>
</evidence>
<feature type="transmembrane region" description="Helical" evidence="8">
    <location>
        <begin position="123"/>
        <end position="144"/>
    </location>
</feature>
<dbReference type="Pfam" id="PF21082">
    <property type="entry name" value="MS_channel_3rd"/>
    <property type="match status" value="1"/>
</dbReference>
<keyword evidence="9" id="KW-0732">Signal</keyword>
<feature type="domain" description="Mechanosensitive ion channel MscS" evidence="10">
    <location>
        <begin position="539"/>
        <end position="596"/>
    </location>
</feature>
<dbReference type="InterPro" id="IPR049142">
    <property type="entry name" value="MS_channel_1st"/>
</dbReference>
<feature type="domain" description="Moderate conductance mechanosensitive channel YbiO-like transmembrane helix 1" evidence="13">
    <location>
        <begin position="359"/>
        <end position="437"/>
    </location>
</feature>
<dbReference type="InterPro" id="IPR006685">
    <property type="entry name" value="MscS_channel_2nd"/>
</dbReference>
<dbReference type="RefSeq" id="WP_209334174.1">
    <property type="nucleotide sequence ID" value="NZ_JAGIYY010000001.1"/>
</dbReference>
<comment type="similarity">
    <text evidence="2">Belongs to the MscS (TC 1.A.23) family.</text>
</comment>
<evidence type="ECO:0000256" key="8">
    <source>
        <dbReference type="SAM" id="Phobius"/>
    </source>
</evidence>
<proteinExistence type="inferred from homology"/>
<feature type="region of interest" description="Disordered" evidence="7">
    <location>
        <begin position="714"/>
        <end position="737"/>
    </location>
</feature>
<evidence type="ECO:0000256" key="5">
    <source>
        <dbReference type="ARBA" id="ARBA00022989"/>
    </source>
</evidence>
<feature type="chain" id="PRO_5035285205" evidence="9">
    <location>
        <begin position="21"/>
        <end position="737"/>
    </location>
</feature>
<reference evidence="14" key="1">
    <citation type="submission" date="2021-03" db="EMBL/GenBank/DDBJ databases">
        <title>Genome sequencing and assembly of Tianweitania sediminis.</title>
        <authorList>
            <person name="Chhetri G."/>
        </authorList>
    </citation>
    <scope>NUCLEOTIDE SEQUENCE</scope>
    <source>
        <strain evidence="14">Z8</strain>
    </source>
</reference>
<feature type="transmembrane region" description="Helical" evidence="8">
    <location>
        <begin position="165"/>
        <end position="195"/>
    </location>
</feature>
<dbReference type="InterPro" id="IPR011014">
    <property type="entry name" value="MscS_channel_TM-2"/>
</dbReference>
<evidence type="ECO:0000256" key="9">
    <source>
        <dbReference type="SAM" id="SignalP"/>
    </source>
</evidence>
<evidence type="ECO:0000256" key="2">
    <source>
        <dbReference type="ARBA" id="ARBA00008017"/>
    </source>
</evidence>
<feature type="transmembrane region" description="Helical" evidence="8">
    <location>
        <begin position="492"/>
        <end position="512"/>
    </location>
</feature>
<feature type="domain" description="Mechanosensitive ion channel MscS C-terminal" evidence="11">
    <location>
        <begin position="611"/>
        <end position="695"/>
    </location>
</feature>
<evidence type="ECO:0000259" key="11">
    <source>
        <dbReference type="Pfam" id="PF21082"/>
    </source>
</evidence>
<dbReference type="GO" id="GO:0008381">
    <property type="term" value="F:mechanosensitive monoatomic ion channel activity"/>
    <property type="evidence" value="ECO:0007669"/>
    <property type="project" value="InterPro"/>
</dbReference>
<dbReference type="Proteomes" id="UP000666240">
    <property type="component" value="Unassembled WGS sequence"/>
</dbReference>
<evidence type="ECO:0000256" key="3">
    <source>
        <dbReference type="ARBA" id="ARBA00022475"/>
    </source>
</evidence>
<feature type="transmembrane region" description="Helical" evidence="8">
    <location>
        <begin position="416"/>
        <end position="438"/>
    </location>
</feature>
<dbReference type="Pfam" id="PF21088">
    <property type="entry name" value="MS_channel_1st"/>
    <property type="match status" value="1"/>
</dbReference>
<dbReference type="PANTHER" id="PTHR30460">
    <property type="entry name" value="MODERATE CONDUCTANCE MECHANOSENSITIVE CHANNEL YBIO"/>
    <property type="match status" value="1"/>
</dbReference>
<keyword evidence="3" id="KW-1003">Cell membrane</keyword>
<feature type="domain" description="Mechanosensitive ion channel transmembrane helices 2/3" evidence="12">
    <location>
        <begin position="498"/>
        <end position="537"/>
    </location>
</feature>
<dbReference type="Gene3D" id="1.10.287.1260">
    <property type="match status" value="1"/>
</dbReference>
<evidence type="ECO:0000256" key="1">
    <source>
        <dbReference type="ARBA" id="ARBA00004651"/>
    </source>
</evidence>
<keyword evidence="4 8" id="KW-0812">Transmembrane</keyword>
<keyword evidence="5 8" id="KW-1133">Transmembrane helix</keyword>
<dbReference type="GO" id="GO:0005886">
    <property type="term" value="C:plasma membrane"/>
    <property type="evidence" value="ECO:0007669"/>
    <property type="project" value="UniProtKB-SubCell"/>
</dbReference>
<feature type="transmembrane region" description="Helical" evidence="8">
    <location>
        <begin position="246"/>
        <end position="269"/>
    </location>
</feature>
<dbReference type="Gene3D" id="2.30.30.60">
    <property type="match status" value="1"/>
</dbReference>
<sequence>MSLIFRTLLVFLFMTSPIWAQMPQPPAEPMQAEAGVEDLIRLLENETTRNQLIERLRSAEPPSAAEAAEESFEPTIARQIAEYTRNIAESASDTVAAAVDLTAEIGEVVARSTSQDYAQFLRAMTNVVVLALVLLVGFFLLRAVATRIERALGARASGRRWLPRIVAAVIALIIDAGAVLAAWAMGYAVSLYFLGGPTGSMGINQTLLLNAFLVVEATKVLLRLVLQPSNASLRFAAMSDTTAAYWYFWASRLVGLIGYSFMFFAPIVADGVSLAAAQALRVLAMLTALVIGVLIILQNKTAVRRALKWRAENGRHDALSRTLALIGAYWHILAIAYLVAIFVVWLANPEEALPFMLGATVQSILSVLVGVLIISFISRFIHVGVRLPDDVKARLPLLEARLHAFVPRVMQVVRTVVLIGIVIAIAQAWGLIDFLGWAASETGQRVTGSVLSALIILLVGFVIYLALSSWVEYRLNPNFGTVPTAREKTLLSLFRNASTIALAVFVVMLALAQVGINIAPLLAGAGVLGLAIGFGAQKFVQDIITGIFIQLENIMNEGDVVEAGGKSGVVEKLTIRSVSIRSLDGTLHLIPFSSVDMVSNSMKGFSFHMAEIGVAYDSDINNVRTAMHEAFDHLMETDFKDSVLEPLEMHGITLFGDSAITVRARIKTAPGAQWALGRKYNELIKDAFDRHGIEIPFPQVTYHMADPNAGDILPKPRRQVAQGSDVSDRPTVDHPES</sequence>
<evidence type="ECO:0000256" key="4">
    <source>
        <dbReference type="ARBA" id="ARBA00022692"/>
    </source>
</evidence>
<evidence type="ECO:0000259" key="10">
    <source>
        <dbReference type="Pfam" id="PF00924"/>
    </source>
</evidence>
<evidence type="ECO:0000259" key="13">
    <source>
        <dbReference type="Pfam" id="PF25392"/>
    </source>
</evidence>
<dbReference type="PANTHER" id="PTHR30460:SF0">
    <property type="entry name" value="MODERATE CONDUCTANCE MECHANOSENSITIVE CHANNEL YBIO"/>
    <property type="match status" value="1"/>
</dbReference>
<feature type="transmembrane region" description="Helical" evidence="8">
    <location>
        <begin position="450"/>
        <end position="471"/>
    </location>
</feature>
<feature type="signal peptide" evidence="9">
    <location>
        <begin position="1"/>
        <end position="20"/>
    </location>
</feature>
<feature type="transmembrane region" description="Helical" evidence="8">
    <location>
        <begin position="518"/>
        <end position="536"/>
    </location>
</feature>
<dbReference type="AlphaFoldDB" id="A0A8J7RJ74"/>
<evidence type="ECO:0000256" key="7">
    <source>
        <dbReference type="SAM" id="MobiDB-lite"/>
    </source>
</evidence>
<dbReference type="InterPro" id="IPR049278">
    <property type="entry name" value="MS_channel_C"/>
</dbReference>
<accession>A0A8J7RJ74</accession>
<evidence type="ECO:0000313" key="15">
    <source>
        <dbReference type="Proteomes" id="UP000666240"/>
    </source>
</evidence>
<keyword evidence="6 8" id="KW-0472">Membrane</keyword>
<keyword evidence="15" id="KW-1185">Reference proteome</keyword>
<dbReference type="InterPro" id="IPR057485">
    <property type="entry name" value="YbiO-like_TM1"/>
</dbReference>
<feature type="transmembrane region" description="Helical" evidence="8">
    <location>
        <begin position="318"/>
        <end position="347"/>
    </location>
</feature>
<gene>
    <name evidence="14" type="ORF">J5Y06_06340</name>
</gene>
<dbReference type="InterPro" id="IPR023408">
    <property type="entry name" value="MscS_beta-dom_sf"/>
</dbReference>